<dbReference type="EMBL" id="LSZW01000047">
    <property type="protein sequence ID" value="KXK66142.1"/>
    <property type="molecule type" value="Genomic_DNA"/>
</dbReference>
<organism evidence="1 2">
    <name type="scientific">Christensenella minuta</name>
    <dbReference type="NCBI Taxonomy" id="626937"/>
    <lineage>
        <taxon>Bacteria</taxon>
        <taxon>Bacillati</taxon>
        <taxon>Bacillota</taxon>
        <taxon>Clostridia</taxon>
        <taxon>Christensenellales</taxon>
        <taxon>Christensenellaceae</taxon>
        <taxon>Christensenella</taxon>
    </lineage>
</organism>
<name>A0A136Q678_9FIRM</name>
<comment type="caution">
    <text evidence="1">The sequence shown here is derived from an EMBL/GenBank/DDBJ whole genome shotgun (WGS) entry which is preliminary data.</text>
</comment>
<evidence type="ECO:0000313" key="2">
    <source>
        <dbReference type="Proteomes" id="UP000070366"/>
    </source>
</evidence>
<sequence>MIFLSIFCKKLIFSGACTKIQPKNRISSKKFVNSGLIFHSNI</sequence>
<protein>
    <submittedName>
        <fullName evidence="1">Uncharacterized protein</fullName>
    </submittedName>
</protein>
<evidence type="ECO:0000313" key="1">
    <source>
        <dbReference type="EMBL" id="KXK66142.1"/>
    </source>
</evidence>
<reference evidence="1 2" key="1">
    <citation type="submission" date="2016-02" db="EMBL/GenBank/DDBJ databases">
        <authorList>
            <person name="Wen L."/>
            <person name="He K."/>
            <person name="Yang H."/>
        </authorList>
    </citation>
    <scope>NUCLEOTIDE SEQUENCE [LARGE SCALE GENOMIC DNA]</scope>
    <source>
        <strain evidence="1 2">DSM 22607</strain>
    </source>
</reference>
<accession>A0A136Q678</accession>
<dbReference type="AlphaFoldDB" id="A0A136Q678"/>
<proteinExistence type="predicted"/>
<gene>
    <name evidence="1" type="ORF">HMPREF3293_00878</name>
</gene>
<dbReference type="Proteomes" id="UP000070366">
    <property type="component" value="Unassembled WGS sequence"/>
</dbReference>
<keyword evidence="2" id="KW-1185">Reference proteome</keyword>